<feature type="region of interest" description="Disordered" evidence="7">
    <location>
        <begin position="703"/>
        <end position="723"/>
    </location>
</feature>
<evidence type="ECO:0000313" key="9">
    <source>
        <dbReference type="EMBL" id="CCH45539.1"/>
    </source>
</evidence>
<dbReference type="Gene3D" id="1.10.510.10">
    <property type="entry name" value="Transferase(Phosphotransferase) domain 1"/>
    <property type="match status" value="1"/>
</dbReference>
<dbReference type="InParanoid" id="K0KVN1"/>
<comment type="similarity">
    <text evidence="1">Belongs to the protein kinase superfamily. CMGC Ser/Thr protein kinase family. CDC2/CDKX subfamily.</text>
</comment>
<reference evidence="9 10" key="1">
    <citation type="journal article" date="2012" name="Eukaryot. Cell">
        <title>Draft genome sequence of Wickerhamomyces ciferrii NRRL Y-1031 F-60-10.</title>
        <authorList>
            <person name="Schneider J."/>
            <person name="Andrea H."/>
            <person name="Blom J."/>
            <person name="Jaenicke S."/>
            <person name="Ruckert C."/>
            <person name="Schorsch C."/>
            <person name="Szczepanowski R."/>
            <person name="Farwick M."/>
            <person name="Goesmann A."/>
            <person name="Puhler A."/>
            <person name="Schaffer S."/>
            <person name="Tauch A."/>
            <person name="Kohler T."/>
            <person name="Brinkrolf K."/>
        </authorList>
    </citation>
    <scope>NUCLEOTIDE SEQUENCE [LARGE SCALE GENOMIC DNA]</scope>
    <source>
        <strain evidence="10">ATCC 14091 / BCRC 22168 / CBS 111 / JCM 3599 / NBRC 0793 / NRRL Y-1031 F-60-10</strain>
    </source>
</reference>
<keyword evidence="5" id="KW-0418">Kinase</keyword>
<feature type="region of interest" description="Disordered" evidence="7">
    <location>
        <begin position="607"/>
        <end position="627"/>
    </location>
</feature>
<dbReference type="PROSITE" id="PS00108">
    <property type="entry name" value="PROTEIN_KINASE_ST"/>
    <property type="match status" value="1"/>
</dbReference>
<evidence type="ECO:0000256" key="5">
    <source>
        <dbReference type="ARBA" id="ARBA00022777"/>
    </source>
</evidence>
<keyword evidence="4" id="KW-0547">Nucleotide-binding</keyword>
<evidence type="ECO:0000256" key="1">
    <source>
        <dbReference type="ARBA" id="ARBA00006485"/>
    </source>
</evidence>
<name>K0KVN1_WICCF</name>
<feature type="domain" description="Protein kinase" evidence="8">
    <location>
        <begin position="33"/>
        <end position="379"/>
    </location>
</feature>
<keyword evidence="3" id="KW-0808">Transferase</keyword>
<keyword evidence="2" id="KW-0723">Serine/threonine-protein kinase</keyword>
<evidence type="ECO:0000256" key="4">
    <source>
        <dbReference type="ARBA" id="ARBA00022741"/>
    </source>
</evidence>
<dbReference type="InterPro" id="IPR050117">
    <property type="entry name" value="MAPK"/>
</dbReference>
<proteinExistence type="inferred from homology"/>
<dbReference type="GO" id="GO:0005524">
    <property type="term" value="F:ATP binding"/>
    <property type="evidence" value="ECO:0007669"/>
    <property type="project" value="UniProtKB-KW"/>
</dbReference>
<dbReference type="Proteomes" id="UP000009328">
    <property type="component" value="Unassembled WGS sequence"/>
</dbReference>
<dbReference type="SUPFAM" id="SSF56112">
    <property type="entry name" value="Protein kinase-like (PK-like)"/>
    <property type="match status" value="1"/>
</dbReference>
<keyword evidence="10" id="KW-1185">Reference proteome</keyword>
<organism evidence="9 10">
    <name type="scientific">Wickerhamomyces ciferrii (strain ATCC 14091 / BCRC 22168 / CBS 111 / JCM 3599 / NBRC 0793 / NRRL Y-1031 F-60-10)</name>
    <name type="common">Yeast</name>
    <name type="synonym">Pichia ciferrii</name>
    <dbReference type="NCBI Taxonomy" id="1206466"/>
    <lineage>
        <taxon>Eukaryota</taxon>
        <taxon>Fungi</taxon>
        <taxon>Dikarya</taxon>
        <taxon>Ascomycota</taxon>
        <taxon>Saccharomycotina</taxon>
        <taxon>Saccharomycetes</taxon>
        <taxon>Phaffomycetales</taxon>
        <taxon>Wickerhamomycetaceae</taxon>
        <taxon>Wickerhamomyces</taxon>
    </lineage>
</organism>
<dbReference type="InterPro" id="IPR008271">
    <property type="entry name" value="Ser/Thr_kinase_AS"/>
</dbReference>
<evidence type="ECO:0000256" key="3">
    <source>
        <dbReference type="ARBA" id="ARBA00022679"/>
    </source>
</evidence>
<dbReference type="PROSITE" id="PS50011">
    <property type="entry name" value="PROTEIN_KINASE_DOM"/>
    <property type="match status" value="1"/>
</dbReference>
<dbReference type="Gene3D" id="3.30.200.20">
    <property type="entry name" value="Phosphorylase Kinase, domain 1"/>
    <property type="match status" value="1"/>
</dbReference>
<gene>
    <name evidence="9" type="ORF">BN7_5121</name>
</gene>
<sequence length="723" mass="82564">MGANGRNSPKKIKVPADVNNPPFYLPLKSLSRYKLVSNLGNGSFGSVQLAKSTVDLYDVSKFTAFNNTLMERTEKFNNENHFNKKVGLVAIKTMTKKLNLINDYAKIKEIRFILSIPYHLNLVQMYEMFIDNRDYKLHIVMECLDQNLYQLMKARRYNNFSQTTLRSILSQILNGIRHIHKCEYFHRDIKPENILVTPSNRFYDQNYINSSNFKYHDSFIVKIADYGLARHVDNKRPYTSYVSTRWYRSPEILLRKNWYSKPVDIWAFGSVACEVATFRPLFPGSDELDQIWKVFDVLGTPYSKNPLPNYYPSYGYWDEVQTLSSQLKLEFSRVQQSVDISFFLPSPELAPLCDVIRACLTWDPNTRATVDDLCSMPYFKGTCVDDSPTLPLPIPVPAHLKSSKNNILTEAVGNSYVSKAGILAGIPNMQNNGLSKGKLVDTGKSWNDSTNIIDNKITKLSNQVSGTNESFVTKCLDDQASSDPFTLDLDTQENLVNSSNDENQNAFNNNGFHNVNNISQNFTYTSYNSTKPRTTLKPSTDDYNLLHYTGGNNMYPFSPNIDPNYVYNPHNNQHHNHQQGQQIHFNYTHGDLFTNSNDLVSIKPNTIDENFSHNSPKNNNRQYGVDGSSLNIDEIIDTPIDEIEDKLLFQGTTTNGSIQGLYPNDYQQNQRNDNAEVGNDSTHSNLPLFTGELLSKFNLRRTNNEVSTDSSFPDIQDPYDVYQ</sequence>
<keyword evidence="6" id="KW-0067">ATP-binding</keyword>
<evidence type="ECO:0000256" key="2">
    <source>
        <dbReference type="ARBA" id="ARBA00022527"/>
    </source>
</evidence>
<dbReference type="FunFam" id="1.10.510.10:FF:000624">
    <property type="entry name" value="Mitogen-activated protein kinase"/>
    <property type="match status" value="1"/>
</dbReference>
<feature type="compositionally biased region" description="Polar residues" evidence="7">
    <location>
        <begin position="607"/>
        <end position="622"/>
    </location>
</feature>
<dbReference type="eggNOG" id="KOG0661">
    <property type="taxonomic scope" value="Eukaryota"/>
</dbReference>
<dbReference type="STRING" id="1206466.K0KVN1"/>
<dbReference type="FunCoup" id="K0KVN1">
    <property type="interactions" value="542"/>
</dbReference>
<dbReference type="InterPro" id="IPR011009">
    <property type="entry name" value="Kinase-like_dom_sf"/>
</dbReference>
<accession>K0KVN1</accession>
<dbReference type="AlphaFoldDB" id="K0KVN1"/>
<dbReference type="Pfam" id="PF00069">
    <property type="entry name" value="Pkinase"/>
    <property type="match status" value="1"/>
</dbReference>
<evidence type="ECO:0000313" key="10">
    <source>
        <dbReference type="Proteomes" id="UP000009328"/>
    </source>
</evidence>
<dbReference type="EMBL" id="CAIF01000200">
    <property type="protein sequence ID" value="CCH45539.1"/>
    <property type="molecule type" value="Genomic_DNA"/>
</dbReference>
<dbReference type="GO" id="GO:0004674">
    <property type="term" value="F:protein serine/threonine kinase activity"/>
    <property type="evidence" value="ECO:0007669"/>
    <property type="project" value="UniProtKB-KW"/>
</dbReference>
<comment type="caution">
    <text evidence="9">The sequence shown here is derived from an EMBL/GenBank/DDBJ whole genome shotgun (WGS) entry which is preliminary data.</text>
</comment>
<evidence type="ECO:0000256" key="7">
    <source>
        <dbReference type="SAM" id="MobiDB-lite"/>
    </source>
</evidence>
<evidence type="ECO:0000259" key="8">
    <source>
        <dbReference type="PROSITE" id="PS50011"/>
    </source>
</evidence>
<dbReference type="HOGENOM" id="CLU_000288_176_1_1"/>
<feature type="region of interest" description="Disordered" evidence="7">
    <location>
        <begin position="659"/>
        <end position="684"/>
    </location>
</feature>
<dbReference type="InterPro" id="IPR000719">
    <property type="entry name" value="Prot_kinase_dom"/>
</dbReference>
<feature type="compositionally biased region" description="Polar residues" evidence="7">
    <location>
        <begin position="703"/>
        <end position="713"/>
    </location>
</feature>
<evidence type="ECO:0000256" key="6">
    <source>
        <dbReference type="ARBA" id="ARBA00022840"/>
    </source>
</evidence>
<dbReference type="SMART" id="SM00220">
    <property type="entry name" value="S_TKc"/>
    <property type="match status" value="1"/>
</dbReference>
<dbReference type="PANTHER" id="PTHR24055">
    <property type="entry name" value="MITOGEN-ACTIVATED PROTEIN KINASE"/>
    <property type="match status" value="1"/>
</dbReference>
<protein>
    <recommendedName>
        <fullName evidence="8">Protein kinase domain-containing protein</fullName>
    </recommendedName>
</protein>